<dbReference type="EMBL" id="CP001117">
    <property type="protein sequence ID" value="ACO47928.1"/>
    <property type="molecule type" value="Genomic_DNA"/>
</dbReference>
<keyword evidence="2" id="KW-1185">Reference proteome</keyword>
<evidence type="ECO:0000313" key="1">
    <source>
        <dbReference type="EMBL" id="ACO47928.1"/>
    </source>
</evidence>
<gene>
    <name evidence="1" type="ordered locus">Deide_3p00231</name>
</gene>
<evidence type="ECO:0000313" key="2">
    <source>
        <dbReference type="Proteomes" id="UP000002208"/>
    </source>
</evidence>
<dbReference type="KEGG" id="ddr:Deide_3p00231"/>
<dbReference type="Proteomes" id="UP000002208">
    <property type="component" value="Plasmid 3"/>
</dbReference>
<dbReference type="HOGENOM" id="CLU_2011500_0_0_0"/>
<keyword evidence="1" id="KW-0614">Plasmid</keyword>
<proteinExistence type="predicted"/>
<name>C1D447_DEIDV</name>
<geneLocation type="plasmid" evidence="2">
    <name>pDeide3</name>
</geneLocation>
<protein>
    <submittedName>
        <fullName evidence="1">Uncharacterized protein</fullName>
    </submittedName>
</protein>
<reference evidence="1 2" key="1">
    <citation type="journal article" date="2009" name="PLoS Genet.">
        <title>Alliance of proteomics and genomics to unravel the specificities of Sahara bacterium Deinococcus deserti.</title>
        <authorList>
            <person name="de Groot A."/>
            <person name="Dulermo R."/>
            <person name="Ortet P."/>
            <person name="Blanchard L."/>
            <person name="Guerin P."/>
            <person name="Fernandez B."/>
            <person name="Vacherie B."/>
            <person name="Dossat C."/>
            <person name="Jolivet E."/>
            <person name="Siguier P."/>
            <person name="Chandler M."/>
            <person name="Barakat M."/>
            <person name="Dedieu A."/>
            <person name="Barbe V."/>
            <person name="Heulin T."/>
            <person name="Sommer S."/>
            <person name="Achouak W."/>
            <person name="Armengaud J."/>
        </authorList>
    </citation>
    <scope>NUCLEOTIDE SEQUENCE [LARGE SCALE GENOMIC DNA]</scope>
    <source>
        <strain evidence="2">DSM 17065 / CIP 109153 / LMG 22923 / VCD115</strain>
        <plasmid evidence="2">pDeide3</plasmid>
    </source>
</reference>
<accession>C1D447</accession>
<organism evidence="1 2">
    <name type="scientific">Deinococcus deserti (strain DSM 17065 / CIP 109153 / LMG 22923 / VCD115)</name>
    <dbReference type="NCBI Taxonomy" id="546414"/>
    <lineage>
        <taxon>Bacteria</taxon>
        <taxon>Thermotogati</taxon>
        <taxon>Deinococcota</taxon>
        <taxon>Deinococci</taxon>
        <taxon>Deinococcales</taxon>
        <taxon>Deinococcaceae</taxon>
        <taxon>Deinococcus</taxon>
    </lineage>
</organism>
<dbReference type="AlphaFoldDB" id="C1D447"/>
<sequence>MSVHPSRRKQWIFLPILWLSSFALAEVQLVPVPASDVTRLLVKIYSARKVPADMTFVALLLRQQPSLAQRINSMEIDVESRTIRIGVSEPLLLKNDPVLDSLREYAHALNISMDVTAVRYFRF</sequence>
<dbReference type="RefSeq" id="WP_012694802.1">
    <property type="nucleotide sequence ID" value="NC_012528.1"/>
</dbReference>